<evidence type="ECO:0000313" key="3">
    <source>
        <dbReference type="Proteomes" id="UP001150830"/>
    </source>
</evidence>
<dbReference type="Proteomes" id="UP001150830">
    <property type="component" value="Unassembled WGS sequence"/>
</dbReference>
<keyword evidence="3" id="KW-1185">Reference proteome</keyword>
<accession>A0A9X3ITN2</accession>
<name>A0A9X3ITN2_9GAMM</name>
<dbReference type="EMBL" id="JAPNOA010000029">
    <property type="protein sequence ID" value="MCY0966069.1"/>
    <property type="molecule type" value="Genomic_DNA"/>
</dbReference>
<dbReference type="InterPro" id="IPR018490">
    <property type="entry name" value="cNMP-bd_dom_sf"/>
</dbReference>
<evidence type="ECO:0000259" key="1">
    <source>
        <dbReference type="PROSITE" id="PS50042"/>
    </source>
</evidence>
<dbReference type="PROSITE" id="PS50042">
    <property type="entry name" value="CNMP_BINDING_3"/>
    <property type="match status" value="1"/>
</dbReference>
<dbReference type="RefSeq" id="WP_283174271.1">
    <property type="nucleotide sequence ID" value="NZ_JAPNOA010000029.1"/>
</dbReference>
<gene>
    <name evidence="2" type="ORF">OUO13_12800</name>
</gene>
<dbReference type="AlphaFoldDB" id="A0A9X3ITN2"/>
<evidence type="ECO:0000313" key="2">
    <source>
        <dbReference type="EMBL" id="MCY0966069.1"/>
    </source>
</evidence>
<protein>
    <submittedName>
        <fullName evidence="2">Cyclic nucleotide-binding domain-containing protein</fullName>
    </submittedName>
</protein>
<dbReference type="Gene3D" id="2.60.120.10">
    <property type="entry name" value="Jelly Rolls"/>
    <property type="match status" value="1"/>
</dbReference>
<proteinExistence type="predicted"/>
<dbReference type="SUPFAM" id="SSF51206">
    <property type="entry name" value="cAMP-binding domain-like"/>
    <property type="match status" value="1"/>
</dbReference>
<organism evidence="2 3">
    <name type="scientific">Parathalassolituus penaei</name>
    <dbReference type="NCBI Taxonomy" id="2997323"/>
    <lineage>
        <taxon>Bacteria</taxon>
        <taxon>Pseudomonadati</taxon>
        <taxon>Pseudomonadota</taxon>
        <taxon>Gammaproteobacteria</taxon>
        <taxon>Oceanospirillales</taxon>
        <taxon>Oceanospirillaceae</taxon>
        <taxon>Parathalassolituus</taxon>
    </lineage>
</organism>
<dbReference type="InterPro" id="IPR000595">
    <property type="entry name" value="cNMP-bd_dom"/>
</dbReference>
<comment type="caution">
    <text evidence="2">The sequence shown here is derived from an EMBL/GenBank/DDBJ whole genome shotgun (WGS) entry which is preliminary data.</text>
</comment>
<dbReference type="Pfam" id="PF00027">
    <property type="entry name" value="cNMP_binding"/>
    <property type="match status" value="1"/>
</dbReference>
<dbReference type="InterPro" id="IPR014710">
    <property type="entry name" value="RmlC-like_jellyroll"/>
</dbReference>
<reference evidence="2" key="1">
    <citation type="submission" date="2022-11" db="EMBL/GenBank/DDBJ databases">
        <title>Parathalassolutuus dongxingensis gen. nov., sp. nov., a novel member of family Oceanospirillaceae isolated from a coastal shrimp pond in Guangxi, China.</title>
        <authorList>
            <person name="Chen H."/>
        </authorList>
    </citation>
    <scope>NUCLEOTIDE SEQUENCE</scope>
    <source>
        <strain evidence="2">G-43</strain>
    </source>
</reference>
<sequence length="208" mass="23762">MRRITREECPPETLHRLLNGVTFFKELIHNDPSQFELLMSVSRFGIADQGEIILHKDEAANILYFLLRGELDVLADDNLVSLNIINAGEMLGVMAMVLDQKRSASLRVRSRNAILAGISYEHFQDINDFNVFSLETKLSFFRMLNSNVRWNVEKNRIANPNHPLVPRLRTIPIFTGPRNTEAELEALHKQAHVLCELLSDWNASLVNA</sequence>
<dbReference type="CDD" id="cd00038">
    <property type="entry name" value="CAP_ED"/>
    <property type="match status" value="1"/>
</dbReference>
<feature type="domain" description="Cyclic nucleotide-binding" evidence="1">
    <location>
        <begin position="23"/>
        <end position="126"/>
    </location>
</feature>